<gene>
    <name evidence="2" type="ORF">BDZ85DRAFT_257264</name>
</gene>
<feature type="chain" id="PRO_5025557498" description="Secreted protein" evidence="1">
    <location>
        <begin position="17"/>
        <end position="136"/>
    </location>
</feature>
<dbReference type="OrthoDB" id="10332147at2759"/>
<evidence type="ECO:0000313" key="3">
    <source>
        <dbReference type="Proteomes" id="UP000799538"/>
    </source>
</evidence>
<evidence type="ECO:0000313" key="2">
    <source>
        <dbReference type="EMBL" id="KAF2227101.1"/>
    </source>
</evidence>
<sequence length="136" mass="14618">MGCVCWVRMLMGIACGSPGFCFLNQAIRRAQSRSGLGSTPGRDNTTGNWSKQVSCLQDHYPSLLCPISVATPVVSTYHFDHEGSETLRRSYTVSWQLVQGASMTTSSSLIPGSIHTTAKRGGTCRVMGLVPIGHVI</sequence>
<dbReference type="EMBL" id="ML992502">
    <property type="protein sequence ID" value="KAF2227101.1"/>
    <property type="molecule type" value="Genomic_DNA"/>
</dbReference>
<evidence type="ECO:0000256" key="1">
    <source>
        <dbReference type="SAM" id="SignalP"/>
    </source>
</evidence>
<name>A0A6A6GN33_9PEZI</name>
<reference evidence="3" key="1">
    <citation type="journal article" date="2020" name="Stud. Mycol.">
        <title>101 Dothideomycetes genomes: A test case for predicting lifestyles and emergence of pathogens.</title>
        <authorList>
            <person name="Haridas S."/>
            <person name="Albert R."/>
            <person name="Binder M."/>
            <person name="Bloem J."/>
            <person name="LaButti K."/>
            <person name="Salamov A."/>
            <person name="Andreopoulos B."/>
            <person name="Baker S."/>
            <person name="Barry K."/>
            <person name="Bills G."/>
            <person name="Bluhm B."/>
            <person name="Cannon C."/>
            <person name="Castanera R."/>
            <person name="Culley D."/>
            <person name="Daum C."/>
            <person name="Ezra D."/>
            <person name="Gonzalez J."/>
            <person name="Henrissat B."/>
            <person name="Kuo A."/>
            <person name="Liang C."/>
            <person name="Lipzen A."/>
            <person name="Lutzoni F."/>
            <person name="Magnuson J."/>
            <person name="Mondo S."/>
            <person name="Nolan M."/>
            <person name="Ohm R."/>
            <person name="Pangilinan J."/>
            <person name="Park H.-J."/>
            <person name="Ramirez L."/>
            <person name="Alfaro M."/>
            <person name="Sun H."/>
            <person name="Tritt A."/>
            <person name="Yoshinaga Y."/>
            <person name="Zwiers L.-H."/>
            <person name="Turgeon B."/>
            <person name="Goodwin S."/>
            <person name="Spatafora J."/>
            <person name="Crous P."/>
            <person name="Grigoriev I."/>
        </authorList>
    </citation>
    <scope>NUCLEOTIDE SEQUENCE [LARGE SCALE GENOMIC DNA]</scope>
    <source>
        <strain evidence="3">CECT 20119</strain>
    </source>
</reference>
<dbReference type="AlphaFoldDB" id="A0A6A6GN33"/>
<keyword evidence="3" id="KW-1185">Reference proteome</keyword>
<proteinExistence type="predicted"/>
<evidence type="ECO:0008006" key="4">
    <source>
        <dbReference type="Google" id="ProtNLM"/>
    </source>
</evidence>
<keyword evidence="1" id="KW-0732">Signal</keyword>
<dbReference type="Proteomes" id="UP000799538">
    <property type="component" value="Unassembled WGS sequence"/>
</dbReference>
<organism evidence="2 3">
    <name type="scientific">Elsinoe ampelina</name>
    <dbReference type="NCBI Taxonomy" id="302913"/>
    <lineage>
        <taxon>Eukaryota</taxon>
        <taxon>Fungi</taxon>
        <taxon>Dikarya</taxon>
        <taxon>Ascomycota</taxon>
        <taxon>Pezizomycotina</taxon>
        <taxon>Dothideomycetes</taxon>
        <taxon>Dothideomycetidae</taxon>
        <taxon>Myriangiales</taxon>
        <taxon>Elsinoaceae</taxon>
        <taxon>Elsinoe</taxon>
    </lineage>
</organism>
<accession>A0A6A6GN33</accession>
<feature type="signal peptide" evidence="1">
    <location>
        <begin position="1"/>
        <end position="16"/>
    </location>
</feature>
<protein>
    <recommendedName>
        <fullName evidence="4">Secreted protein</fullName>
    </recommendedName>
</protein>